<feature type="compositionally biased region" description="Basic residues" evidence="1">
    <location>
        <begin position="240"/>
        <end position="260"/>
    </location>
</feature>
<dbReference type="AlphaFoldDB" id="A0A9P9IV56"/>
<comment type="caution">
    <text evidence="2">The sequence shown here is derived from an EMBL/GenBank/DDBJ whole genome shotgun (WGS) entry which is preliminary data.</text>
</comment>
<evidence type="ECO:0000313" key="2">
    <source>
        <dbReference type="EMBL" id="KAH7132215.1"/>
    </source>
</evidence>
<dbReference type="Proteomes" id="UP000700596">
    <property type="component" value="Unassembled WGS sequence"/>
</dbReference>
<feature type="region of interest" description="Disordered" evidence="1">
    <location>
        <begin position="132"/>
        <end position="155"/>
    </location>
</feature>
<reference evidence="2" key="1">
    <citation type="journal article" date="2021" name="Nat. Commun.">
        <title>Genetic determinants of endophytism in the Arabidopsis root mycobiome.</title>
        <authorList>
            <person name="Mesny F."/>
            <person name="Miyauchi S."/>
            <person name="Thiergart T."/>
            <person name="Pickel B."/>
            <person name="Atanasova L."/>
            <person name="Karlsson M."/>
            <person name="Huettel B."/>
            <person name="Barry K.W."/>
            <person name="Haridas S."/>
            <person name="Chen C."/>
            <person name="Bauer D."/>
            <person name="Andreopoulos W."/>
            <person name="Pangilinan J."/>
            <person name="LaButti K."/>
            <person name="Riley R."/>
            <person name="Lipzen A."/>
            <person name="Clum A."/>
            <person name="Drula E."/>
            <person name="Henrissat B."/>
            <person name="Kohler A."/>
            <person name="Grigoriev I.V."/>
            <person name="Martin F.M."/>
            <person name="Hacquard S."/>
        </authorList>
    </citation>
    <scope>NUCLEOTIDE SEQUENCE</scope>
    <source>
        <strain evidence="2">MPI-CAGE-CH-0243</strain>
    </source>
</reference>
<protein>
    <submittedName>
        <fullName evidence="2">Uncharacterized protein</fullName>
    </submittedName>
</protein>
<dbReference type="EMBL" id="JAGMWT010000003">
    <property type="protein sequence ID" value="KAH7132215.1"/>
    <property type="molecule type" value="Genomic_DNA"/>
</dbReference>
<keyword evidence="3" id="KW-1185">Reference proteome</keyword>
<evidence type="ECO:0000313" key="3">
    <source>
        <dbReference type="Proteomes" id="UP000700596"/>
    </source>
</evidence>
<gene>
    <name evidence="2" type="ORF">B0J11DRAFT_503390</name>
</gene>
<feature type="compositionally biased region" description="Basic and acidic residues" evidence="1">
    <location>
        <begin position="132"/>
        <end position="146"/>
    </location>
</feature>
<organism evidence="2 3">
    <name type="scientific">Dendryphion nanum</name>
    <dbReference type="NCBI Taxonomy" id="256645"/>
    <lineage>
        <taxon>Eukaryota</taxon>
        <taxon>Fungi</taxon>
        <taxon>Dikarya</taxon>
        <taxon>Ascomycota</taxon>
        <taxon>Pezizomycotina</taxon>
        <taxon>Dothideomycetes</taxon>
        <taxon>Pleosporomycetidae</taxon>
        <taxon>Pleosporales</taxon>
        <taxon>Torulaceae</taxon>
        <taxon>Dendryphion</taxon>
    </lineage>
</organism>
<name>A0A9P9IV56_9PLEO</name>
<evidence type="ECO:0000256" key="1">
    <source>
        <dbReference type="SAM" id="MobiDB-lite"/>
    </source>
</evidence>
<accession>A0A9P9IV56</accession>
<proteinExistence type="predicted"/>
<feature type="region of interest" description="Disordered" evidence="1">
    <location>
        <begin position="240"/>
        <end position="309"/>
    </location>
</feature>
<sequence>MSLEATSTKDQISVLALGGSGAGVKTQALELLLCSGRVSVWVPKGRKELTGCGLSPVNVERRCGVNCPLSRRGPSKGDCAWPRPAIVSVAYCSGKQLAHRRLQFALVSQGVREEVCVCAYVVVGVWACAGRDDSHSKQTSGEDARRNRSSTDGTTWDGRVQVNEWDEYGQATLQYSRVRKGFQGALAVGCSVLAGAMLADFADEGLLLIPSSSQEQIGFAASRAALPEYAADMVLIAHRKPKQPKPKQPKPKQPKPKQPKPKQPLGGSAFGIVPIIRSQPDQASDFCNIPPVGSPVHQSGVETRARRSS</sequence>